<keyword evidence="11" id="KW-0833">Ubl conjugation pathway</keyword>
<keyword evidence="12" id="KW-0802">TPR repeat</keyword>
<dbReference type="InterPro" id="IPR026000">
    <property type="entry name" value="Apc5_dom"/>
</dbReference>
<sequence>SSDLTLKELCIKIRDKMKTELYVLFLKKLQEFVGEGVGAMKDYVQNVMRDYFQNNSGVERTSVLGLFIRRMVLAFEKLSFTQVTDLYRKFERYYVAGVEQDEGQSLAGSLTDSAMSLSGIRFSRGRSLDPFQLAADRKLGEEVRGVNSQRQAEYFIQQQVFLLQHNPKEALPPADLQEKILEMLEANPELAEAHFLSYLNSLRVKEYCTAVHNLFHYFDRKTIFTLNKGQVQVKGQKEGEVHRRYAALNLAALHYRFGHKEEALAPLQEAIGMAQDANDNVCLQHALGWLHRLSEQGTAQTENLLERAVAKSSELMLPNLMSIGVQACARHNAFSAAKPCQVFEYLQKSDMLNCQHSQSGFMCTSFANKAALWHMYGKRECTSMLSQMILHLDTTEHSVYYNGESVCIAMCNLARIHAQMGQYNFALDIINCAKKRFPKKQAYSEIWMQTEQEVLFERTILNRKFGVAELAVLNLKAFNPLESQLRHAILCKEKGDITPALTELHKLLETCQVDKGDHSVTADFKCRVYLELGSLYRQTGNASSAQSYILESMTLAKTHHLEYMTALGAVQLASVQV</sequence>
<evidence type="ECO:0000256" key="2">
    <source>
        <dbReference type="ARBA" id="ARBA00004186"/>
    </source>
</evidence>
<evidence type="ECO:0000256" key="9">
    <source>
        <dbReference type="ARBA" id="ARBA00022737"/>
    </source>
</evidence>
<keyword evidence="8" id="KW-0132">Cell division</keyword>
<evidence type="ECO:0000256" key="6">
    <source>
        <dbReference type="ARBA" id="ARBA00022490"/>
    </source>
</evidence>
<dbReference type="SMART" id="SM00028">
    <property type="entry name" value="TPR"/>
    <property type="match status" value="3"/>
</dbReference>
<dbReference type="InterPro" id="IPR011990">
    <property type="entry name" value="TPR-like_helical_dom_sf"/>
</dbReference>
<evidence type="ECO:0000256" key="3">
    <source>
        <dbReference type="ARBA" id="ARBA00004906"/>
    </source>
</evidence>
<evidence type="ECO:0000256" key="7">
    <source>
        <dbReference type="ARBA" id="ARBA00022553"/>
    </source>
</evidence>
<keyword evidence="13" id="KW-0206">Cytoskeleton</keyword>
<feature type="domain" description="Anaphase-promoting complex subunit 5" evidence="18">
    <location>
        <begin position="402"/>
        <end position="431"/>
    </location>
</feature>
<reference evidence="20" key="2">
    <citation type="submission" date="2020-11" db="EMBL/GenBank/DDBJ databases">
        <authorList>
            <person name="McCartney M.A."/>
            <person name="Auch B."/>
            <person name="Kono T."/>
            <person name="Mallez S."/>
            <person name="Becker A."/>
            <person name="Gohl D.M."/>
            <person name="Silverstein K.A.T."/>
            <person name="Koren S."/>
            <person name="Bechman K.B."/>
            <person name="Herman A."/>
            <person name="Abrahante J.E."/>
            <person name="Garbe J."/>
        </authorList>
    </citation>
    <scope>NUCLEOTIDE SEQUENCE</scope>
    <source>
        <strain evidence="20">Duluth1</strain>
        <tissue evidence="20">Whole animal</tissue>
    </source>
</reference>
<evidence type="ECO:0000256" key="13">
    <source>
        <dbReference type="ARBA" id="ARBA00023212"/>
    </source>
</evidence>
<dbReference type="SUPFAM" id="SSF48452">
    <property type="entry name" value="TPR-like"/>
    <property type="match status" value="1"/>
</dbReference>
<evidence type="ECO:0000259" key="19">
    <source>
        <dbReference type="Pfam" id="PF21371"/>
    </source>
</evidence>
<protein>
    <recommendedName>
        <fullName evidence="5">Anaphase-promoting complex subunit 5</fullName>
    </recommendedName>
    <alternativeName>
        <fullName evidence="16">Cyclosome subunit 5</fullName>
    </alternativeName>
</protein>
<keyword evidence="21" id="KW-1185">Reference proteome</keyword>
<dbReference type="InterPro" id="IPR019734">
    <property type="entry name" value="TPR_rpt"/>
</dbReference>
<evidence type="ECO:0000256" key="5">
    <source>
        <dbReference type="ARBA" id="ARBA00016066"/>
    </source>
</evidence>
<dbReference type="GO" id="GO:0005819">
    <property type="term" value="C:spindle"/>
    <property type="evidence" value="ECO:0007669"/>
    <property type="project" value="UniProtKB-SubCell"/>
</dbReference>
<evidence type="ECO:0000256" key="16">
    <source>
        <dbReference type="ARBA" id="ARBA00031069"/>
    </source>
</evidence>
<accession>A0A9D4J2W5</accession>
<comment type="subcellular location">
    <subcellularLocation>
        <location evidence="2">Cytoplasm</location>
        <location evidence="2">Cytoskeleton</location>
        <location evidence="2">Spindle</location>
    </subcellularLocation>
    <subcellularLocation>
        <location evidence="1">Nucleus</location>
    </subcellularLocation>
</comment>
<dbReference type="EMBL" id="JAIWYP010000007">
    <property type="protein sequence ID" value="KAH3793803.1"/>
    <property type="molecule type" value="Genomic_DNA"/>
</dbReference>
<dbReference type="InterPro" id="IPR048968">
    <property type="entry name" value="Apc5_N"/>
</dbReference>
<dbReference type="Gene3D" id="1.25.40.10">
    <property type="entry name" value="Tetratricopeptide repeat domain"/>
    <property type="match status" value="1"/>
</dbReference>
<evidence type="ECO:0000256" key="1">
    <source>
        <dbReference type="ARBA" id="ARBA00004123"/>
    </source>
</evidence>
<feature type="domain" description="Anaphase-promoting complex subunit 5 N-terminal" evidence="19">
    <location>
        <begin position="28"/>
        <end position="96"/>
    </location>
</feature>
<evidence type="ECO:0000259" key="18">
    <source>
        <dbReference type="Pfam" id="PF12862"/>
    </source>
</evidence>
<reference evidence="20" key="1">
    <citation type="journal article" date="2019" name="bioRxiv">
        <title>The Genome of the Zebra Mussel, Dreissena polymorpha: A Resource for Invasive Species Research.</title>
        <authorList>
            <person name="McCartney M.A."/>
            <person name="Auch B."/>
            <person name="Kono T."/>
            <person name="Mallez S."/>
            <person name="Zhang Y."/>
            <person name="Obille A."/>
            <person name="Becker A."/>
            <person name="Abrahante J.E."/>
            <person name="Garbe J."/>
            <person name="Badalamenti J.P."/>
            <person name="Herman A."/>
            <person name="Mangelson H."/>
            <person name="Liachko I."/>
            <person name="Sullivan S."/>
            <person name="Sone E.D."/>
            <person name="Koren S."/>
            <person name="Silverstein K.A.T."/>
            <person name="Beckman K.B."/>
            <person name="Gohl D.M."/>
        </authorList>
    </citation>
    <scope>NUCLEOTIDE SEQUENCE</scope>
    <source>
        <strain evidence="20">Duluth1</strain>
        <tissue evidence="20">Whole animal</tissue>
    </source>
</reference>
<comment type="caution">
    <text evidence="20">The sequence shown here is derived from an EMBL/GenBank/DDBJ whole genome shotgun (WGS) entry which is preliminary data.</text>
</comment>
<feature type="domain" description="Anaphase-promoting complex subunit 5" evidence="18">
    <location>
        <begin position="194"/>
        <end position="295"/>
    </location>
</feature>
<evidence type="ECO:0000256" key="14">
    <source>
        <dbReference type="ARBA" id="ARBA00023242"/>
    </source>
</evidence>
<dbReference type="GO" id="GO:0051301">
    <property type="term" value="P:cell division"/>
    <property type="evidence" value="ECO:0007669"/>
    <property type="project" value="UniProtKB-KW"/>
</dbReference>
<dbReference type="AlphaFoldDB" id="A0A9D4J2W5"/>
<keyword evidence="7" id="KW-0597">Phosphoprotein</keyword>
<dbReference type="PANTHER" id="PTHR12830:SF9">
    <property type="entry name" value="ANAPHASE-PROMOTING COMPLEX SUBUNIT 5"/>
    <property type="match status" value="1"/>
</dbReference>
<dbReference type="InterPro" id="IPR037679">
    <property type="entry name" value="Apc5"/>
</dbReference>
<keyword evidence="15" id="KW-0131">Cell cycle</keyword>
<organism evidence="20 21">
    <name type="scientific">Dreissena polymorpha</name>
    <name type="common">Zebra mussel</name>
    <name type="synonym">Mytilus polymorpha</name>
    <dbReference type="NCBI Taxonomy" id="45954"/>
    <lineage>
        <taxon>Eukaryota</taxon>
        <taxon>Metazoa</taxon>
        <taxon>Spiralia</taxon>
        <taxon>Lophotrochozoa</taxon>
        <taxon>Mollusca</taxon>
        <taxon>Bivalvia</taxon>
        <taxon>Autobranchia</taxon>
        <taxon>Heteroconchia</taxon>
        <taxon>Euheterodonta</taxon>
        <taxon>Imparidentia</taxon>
        <taxon>Neoheterodontei</taxon>
        <taxon>Myida</taxon>
        <taxon>Dreissenoidea</taxon>
        <taxon>Dreissenidae</taxon>
        <taxon>Dreissena</taxon>
    </lineage>
</organism>
<feature type="non-terminal residue" evidence="20">
    <location>
        <position position="577"/>
    </location>
</feature>
<dbReference type="Proteomes" id="UP000828390">
    <property type="component" value="Unassembled WGS sequence"/>
</dbReference>
<keyword evidence="10" id="KW-0498">Mitosis</keyword>
<evidence type="ECO:0000256" key="10">
    <source>
        <dbReference type="ARBA" id="ARBA00022776"/>
    </source>
</evidence>
<comment type="function">
    <text evidence="17">Component of the anaphase promoting complex/cyclosome (APC/C), a cell cycle-regulated E3 ubiquitin ligase that controls progression through mitosis and the G1 phase of the cell cycle. The APC/C complex acts by mediating ubiquitination and subsequent degradation of target proteins: it mainly mediates the formation of 'Lys-11'-linked polyubiquitin chains and, to a lower extent, the formation of 'Lys-48'- and 'Lys-63'-linked polyubiquitin chains. The APC/C complex catalyzes assembly of branched 'Lys-11'-/'Lys-48'-linked branched ubiquitin chains on target proteins.</text>
</comment>
<keyword evidence="6" id="KW-0963">Cytoplasm</keyword>
<evidence type="ECO:0000256" key="17">
    <source>
        <dbReference type="ARBA" id="ARBA00045696"/>
    </source>
</evidence>
<evidence type="ECO:0000256" key="4">
    <source>
        <dbReference type="ARBA" id="ARBA00007450"/>
    </source>
</evidence>
<keyword evidence="9" id="KW-0677">Repeat</keyword>
<dbReference type="CDD" id="cd16270">
    <property type="entry name" value="Apc5_N"/>
    <property type="match status" value="1"/>
</dbReference>
<keyword evidence="14" id="KW-0539">Nucleus</keyword>
<evidence type="ECO:0000313" key="20">
    <source>
        <dbReference type="EMBL" id="KAH3793803.1"/>
    </source>
</evidence>
<dbReference type="Pfam" id="PF12862">
    <property type="entry name" value="ANAPC5"/>
    <property type="match status" value="2"/>
</dbReference>
<dbReference type="Pfam" id="PF21371">
    <property type="entry name" value="Apc5_N"/>
    <property type="match status" value="1"/>
</dbReference>
<comment type="pathway">
    <text evidence="3">Protein modification; protein ubiquitination.</text>
</comment>
<evidence type="ECO:0000256" key="12">
    <source>
        <dbReference type="ARBA" id="ARBA00022803"/>
    </source>
</evidence>
<dbReference type="GO" id="GO:0005680">
    <property type="term" value="C:anaphase-promoting complex"/>
    <property type="evidence" value="ECO:0007669"/>
    <property type="project" value="InterPro"/>
</dbReference>
<comment type="similarity">
    <text evidence="4">Belongs to the APC5 family.</text>
</comment>
<dbReference type="GO" id="GO:0045842">
    <property type="term" value="P:positive regulation of mitotic metaphase/anaphase transition"/>
    <property type="evidence" value="ECO:0007669"/>
    <property type="project" value="TreeGrafter"/>
</dbReference>
<name>A0A9D4J2W5_DREPO</name>
<evidence type="ECO:0000256" key="11">
    <source>
        <dbReference type="ARBA" id="ARBA00022786"/>
    </source>
</evidence>
<dbReference type="GO" id="GO:0031145">
    <property type="term" value="P:anaphase-promoting complex-dependent catabolic process"/>
    <property type="evidence" value="ECO:0007669"/>
    <property type="project" value="TreeGrafter"/>
</dbReference>
<gene>
    <name evidence="20" type="ORF">DPMN_147325</name>
</gene>
<dbReference type="PANTHER" id="PTHR12830">
    <property type="entry name" value="ANAPHASE-PROMOTING COMPLEX SUBUNIT 5"/>
    <property type="match status" value="1"/>
</dbReference>
<dbReference type="GO" id="GO:0070979">
    <property type="term" value="P:protein K11-linked ubiquitination"/>
    <property type="evidence" value="ECO:0007669"/>
    <property type="project" value="TreeGrafter"/>
</dbReference>
<proteinExistence type="inferred from homology"/>
<evidence type="ECO:0000313" key="21">
    <source>
        <dbReference type="Proteomes" id="UP000828390"/>
    </source>
</evidence>
<evidence type="ECO:0000256" key="8">
    <source>
        <dbReference type="ARBA" id="ARBA00022618"/>
    </source>
</evidence>
<evidence type="ECO:0000256" key="15">
    <source>
        <dbReference type="ARBA" id="ARBA00023306"/>
    </source>
</evidence>